<dbReference type="AlphaFoldDB" id="A0A317QB35"/>
<dbReference type="EMBL" id="QGTT01000003">
    <property type="protein sequence ID" value="PWW14472.1"/>
    <property type="molecule type" value="Genomic_DNA"/>
</dbReference>
<protein>
    <submittedName>
        <fullName evidence="2">Peptidoglycan-binding protein CsiV</fullName>
    </submittedName>
</protein>
<reference evidence="2 3" key="1">
    <citation type="submission" date="2018-05" db="EMBL/GenBank/DDBJ databases">
        <title>Freshwater and sediment microbial communities from various areas in North America, analyzing microbe dynamics in response to fracking.</title>
        <authorList>
            <person name="Lamendella R."/>
        </authorList>
    </citation>
    <scope>NUCLEOTIDE SEQUENCE [LARGE SCALE GENOMIC DNA]</scope>
    <source>
        <strain evidence="2 3">125B1</strain>
    </source>
</reference>
<organism evidence="2 3">
    <name type="scientific">Pseudidiomarina maritima</name>
    <dbReference type="NCBI Taxonomy" id="519453"/>
    <lineage>
        <taxon>Bacteria</taxon>
        <taxon>Pseudomonadati</taxon>
        <taxon>Pseudomonadota</taxon>
        <taxon>Gammaproteobacteria</taxon>
        <taxon>Alteromonadales</taxon>
        <taxon>Idiomarinaceae</taxon>
        <taxon>Pseudidiomarina</taxon>
    </lineage>
</organism>
<comment type="caution">
    <text evidence="2">The sequence shown here is derived from an EMBL/GenBank/DDBJ whole genome shotgun (WGS) entry which is preliminary data.</text>
</comment>
<dbReference type="OrthoDB" id="5566524at2"/>
<accession>A0A317QB35</accession>
<gene>
    <name evidence="2" type="ORF">DET45_103164</name>
</gene>
<keyword evidence="3" id="KW-1185">Reference proteome</keyword>
<evidence type="ECO:0000256" key="1">
    <source>
        <dbReference type="SAM" id="MobiDB-lite"/>
    </source>
</evidence>
<dbReference type="InterPro" id="IPR021241">
    <property type="entry name" value="CsiV"/>
</dbReference>
<evidence type="ECO:0000313" key="2">
    <source>
        <dbReference type="EMBL" id="PWW14472.1"/>
    </source>
</evidence>
<dbReference type="RefSeq" id="WP_110075363.1">
    <property type="nucleotide sequence ID" value="NZ_QGTT01000003.1"/>
</dbReference>
<proteinExistence type="predicted"/>
<dbReference type="Proteomes" id="UP000246964">
    <property type="component" value="Unassembled WGS sequence"/>
</dbReference>
<sequence>MRLLTRLSNSHSLRPLAKPLGSLAVWLVPLAVMITSSMLAPTAVAQSKLSDPESWRWFEVEVLVFKHLDADTSENFPWLAPRQLRPTHDLLSSYYAPNFWALLFDLPVCPEAETETEAESPAIRAPSLWCAQQAELDLEQRRPWYQPELMLRSLAQAPTKVVSGYNGDINTATRPFLLDASQHQLTEMREQLERRRVGTPLLHVTYRTPVFTRNQNYSLRLFGGKNYGHEYAPSGYQLPPIVSATDLPSQPEAALTDSEAVAPASEQLFTELNWLLEQANQQQLQLNYSDTGTPNPPPLRQPRPDNQRTEAVWELDGLLHIYLVGNYLHIDSQLELREPQAVRFNQRQLSAQVEQALQQLTATESTSDWFLRSYRLEQLRRVISHETHYFDHPKLGLVVQIRRTDRSARR</sequence>
<dbReference type="Pfam" id="PF10972">
    <property type="entry name" value="CsiV"/>
    <property type="match status" value="1"/>
</dbReference>
<evidence type="ECO:0000313" key="3">
    <source>
        <dbReference type="Proteomes" id="UP000246964"/>
    </source>
</evidence>
<feature type="region of interest" description="Disordered" evidence="1">
    <location>
        <begin position="287"/>
        <end position="306"/>
    </location>
</feature>
<name>A0A317QB35_9GAMM</name>